<dbReference type="PIRSF" id="PIRSF000303">
    <property type="entry name" value="Glutathion_perox"/>
    <property type="match status" value="1"/>
</dbReference>
<dbReference type="PANTHER" id="PTHR11592">
    <property type="entry name" value="GLUTATHIONE PEROXIDASE"/>
    <property type="match status" value="1"/>
</dbReference>
<sequence length="153" mass="17343">MELYNLTFKNADDDTVELDVFKGKVMLIVNTASKCGFTPQYKALESLHQSYKDQGLEVIGFPCNQFLEQEPGTAEEIKSFCELNYGVTFELSQKMDVRGESADPIFKYLTSKAPFEGFDTETEGGAHMQAFLSDKLPHLLEGDDIKWNFTKFL</sequence>
<comment type="caution">
    <text evidence="5">The sequence shown here is derived from an EMBL/GenBank/DDBJ whole genome shotgun (WGS) entry which is preliminary data.</text>
</comment>
<comment type="similarity">
    <text evidence="1 4">Belongs to the glutathione peroxidase family.</text>
</comment>
<dbReference type="PROSITE" id="PS00460">
    <property type="entry name" value="GLUTATHIONE_PEROXID_1"/>
    <property type="match status" value="1"/>
</dbReference>
<gene>
    <name evidence="5" type="ORF">ADUPG1_007481</name>
</gene>
<dbReference type="PRINTS" id="PR01011">
    <property type="entry name" value="GLUTPROXDASE"/>
</dbReference>
<evidence type="ECO:0000313" key="5">
    <source>
        <dbReference type="EMBL" id="GKT33695.1"/>
    </source>
</evidence>
<dbReference type="InterPro" id="IPR000889">
    <property type="entry name" value="Glutathione_peroxidase"/>
</dbReference>
<dbReference type="GO" id="GO:0004601">
    <property type="term" value="F:peroxidase activity"/>
    <property type="evidence" value="ECO:0007669"/>
    <property type="project" value="UniProtKB-KW"/>
</dbReference>
<keyword evidence="2 4" id="KW-0575">Peroxidase</keyword>
<dbReference type="PANTHER" id="PTHR11592:SF78">
    <property type="entry name" value="GLUTATHIONE PEROXIDASE"/>
    <property type="match status" value="1"/>
</dbReference>
<proteinExistence type="inferred from homology"/>
<protein>
    <recommendedName>
        <fullName evidence="4">Glutathione peroxidase</fullName>
    </recommendedName>
</protein>
<dbReference type="InterPro" id="IPR029760">
    <property type="entry name" value="GPX_CS"/>
</dbReference>
<dbReference type="InterPro" id="IPR036249">
    <property type="entry name" value="Thioredoxin-like_sf"/>
</dbReference>
<keyword evidence="3 4" id="KW-0560">Oxidoreductase</keyword>
<dbReference type="SUPFAM" id="SSF52833">
    <property type="entry name" value="Thioredoxin-like"/>
    <property type="match status" value="1"/>
</dbReference>
<dbReference type="InterPro" id="IPR029759">
    <property type="entry name" value="GPX_AS"/>
</dbReference>
<accession>A0ABQ5KMH0</accession>
<dbReference type="PROSITE" id="PS00763">
    <property type="entry name" value="GLUTATHIONE_PEROXID_2"/>
    <property type="match status" value="1"/>
</dbReference>
<evidence type="ECO:0000256" key="3">
    <source>
        <dbReference type="ARBA" id="ARBA00023002"/>
    </source>
</evidence>
<name>A0ABQ5KMH0_9EUKA</name>
<dbReference type="EMBL" id="BQXS01010415">
    <property type="protein sequence ID" value="GKT33695.1"/>
    <property type="molecule type" value="Genomic_DNA"/>
</dbReference>
<evidence type="ECO:0000313" key="6">
    <source>
        <dbReference type="Proteomes" id="UP001057375"/>
    </source>
</evidence>
<dbReference type="Pfam" id="PF00255">
    <property type="entry name" value="GSHPx"/>
    <property type="match status" value="1"/>
</dbReference>
<feature type="non-terminal residue" evidence="5">
    <location>
        <position position="153"/>
    </location>
</feature>
<organism evidence="5 6">
    <name type="scientific">Aduncisulcus paluster</name>
    <dbReference type="NCBI Taxonomy" id="2918883"/>
    <lineage>
        <taxon>Eukaryota</taxon>
        <taxon>Metamonada</taxon>
        <taxon>Carpediemonas-like organisms</taxon>
        <taxon>Aduncisulcus</taxon>
    </lineage>
</organism>
<dbReference type="Gene3D" id="3.40.30.10">
    <property type="entry name" value="Glutaredoxin"/>
    <property type="match status" value="1"/>
</dbReference>
<keyword evidence="6" id="KW-1185">Reference proteome</keyword>
<evidence type="ECO:0000256" key="4">
    <source>
        <dbReference type="RuleBase" id="RU000499"/>
    </source>
</evidence>
<dbReference type="PROSITE" id="PS51355">
    <property type="entry name" value="GLUTATHIONE_PEROXID_3"/>
    <property type="match status" value="1"/>
</dbReference>
<dbReference type="CDD" id="cd00340">
    <property type="entry name" value="GSH_Peroxidase"/>
    <property type="match status" value="1"/>
</dbReference>
<evidence type="ECO:0000256" key="1">
    <source>
        <dbReference type="ARBA" id="ARBA00006926"/>
    </source>
</evidence>
<reference evidence="5" key="1">
    <citation type="submission" date="2022-03" db="EMBL/GenBank/DDBJ databases">
        <title>Draft genome sequence of Aduncisulcus paluster, a free-living microaerophilic Fornicata.</title>
        <authorList>
            <person name="Yuyama I."/>
            <person name="Kume K."/>
            <person name="Tamura T."/>
            <person name="Inagaki Y."/>
            <person name="Hashimoto T."/>
        </authorList>
    </citation>
    <scope>NUCLEOTIDE SEQUENCE</scope>
    <source>
        <strain evidence="5">NY0171</strain>
    </source>
</reference>
<evidence type="ECO:0000256" key="2">
    <source>
        <dbReference type="ARBA" id="ARBA00022559"/>
    </source>
</evidence>
<dbReference type="Proteomes" id="UP001057375">
    <property type="component" value="Unassembled WGS sequence"/>
</dbReference>